<keyword evidence="7" id="KW-0597">Phosphoprotein</keyword>
<sequence>MAGLEVLFASAAPAITSTQDALVCFLHWEVVTHGYYSLGASDQPGPNDKKSELLPAGWNNNKDLYVLRYESKDGSKKLLVKAVTVESSMIINVLEYGTQQVADLTLNLNDYVDAEHLGDFHRTYKNSEELRSRIVSGIITPIHEQWERANVSHPRREFPPATASEVDPLRIPPHHPHSSRQPPWCDPLGPFAVGGEDLDPFGCRRGGMIVDPLRSGFPRALIDPSSGLPNRLPPGAVPPGARFDPFGPIGTTPLSIPDLTQTISPHRATMTCSCEGLKNVTSQPSLHSPGAATTGPVSNHVLAGWGQGTLPMCLQAGWDCFPTPYQSQGTCCSFPPGCI</sequence>
<dbReference type="Pfam" id="PF08577">
    <property type="entry name" value="PI31_Prot_C"/>
    <property type="match status" value="1"/>
</dbReference>
<protein>
    <recommendedName>
        <fullName evidence="4">Proteasome inhibitor PI31 subunit</fullName>
    </recommendedName>
</protein>
<dbReference type="GO" id="GO:0048471">
    <property type="term" value="C:perinuclear region of cytoplasm"/>
    <property type="evidence" value="ECO:0007669"/>
    <property type="project" value="Ensembl"/>
</dbReference>
<keyword evidence="9" id="KW-0647">Proteasome</keyword>
<feature type="region of interest" description="Disordered" evidence="12">
    <location>
        <begin position="150"/>
        <end position="183"/>
    </location>
</feature>
<dbReference type="InterPro" id="IPR045128">
    <property type="entry name" value="PI31-like"/>
</dbReference>
<feature type="domain" description="PI31 proteasome regulator C-terminal" evidence="13">
    <location>
        <begin position="177"/>
        <end position="248"/>
    </location>
</feature>
<keyword evidence="16" id="KW-1185">Reference proteome</keyword>
<dbReference type="GO" id="GO:0005783">
    <property type="term" value="C:endoplasmic reticulum"/>
    <property type="evidence" value="ECO:0007669"/>
    <property type="project" value="UniProtKB-SubCell"/>
</dbReference>
<dbReference type="GO" id="GO:0046982">
    <property type="term" value="F:protein heterodimerization activity"/>
    <property type="evidence" value="ECO:0007669"/>
    <property type="project" value="Ensembl"/>
</dbReference>
<reference evidence="15" key="1">
    <citation type="submission" date="2025-08" db="UniProtKB">
        <authorList>
            <consortium name="Ensembl"/>
        </authorList>
    </citation>
    <scope>IDENTIFICATION</scope>
</reference>
<dbReference type="GO" id="GO:0043161">
    <property type="term" value="P:proteasome-mediated ubiquitin-dependent protein catabolic process"/>
    <property type="evidence" value="ECO:0007669"/>
    <property type="project" value="InterPro"/>
</dbReference>
<evidence type="ECO:0000256" key="2">
    <source>
        <dbReference type="ARBA" id="ARBA00004496"/>
    </source>
</evidence>
<keyword evidence="10" id="KW-0007">Acetylation</keyword>
<dbReference type="GO" id="GO:0042803">
    <property type="term" value="F:protein homodimerization activity"/>
    <property type="evidence" value="ECO:0007669"/>
    <property type="project" value="Ensembl"/>
</dbReference>
<dbReference type="PANTHER" id="PTHR13266:SF1">
    <property type="entry name" value="PROTEASOME INHIBITOR PI31 SUBUNIT"/>
    <property type="match status" value="1"/>
</dbReference>
<dbReference type="GO" id="GO:0004866">
    <property type="term" value="F:endopeptidase inhibitor activity"/>
    <property type="evidence" value="ECO:0007669"/>
    <property type="project" value="InterPro"/>
</dbReference>
<evidence type="ECO:0000259" key="14">
    <source>
        <dbReference type="Pfam" id="PF11566"/>
    </source>
</evidence>
<evidence type="ECO:0000313" key="15">
    <source>
        <dbReference type="Ensembl" id="ENSPSMP00000001118.1"/>
    </source>
</evidence>
<keyword evidence="8" id="KW-0256">Endoplasmic reticulum</keyword>
<evidence type="ECO:0000256" key="8">
    <source>
        <dbReference type="ARBA" id="ARBA00022824"/>
    </source>
</evidence>
<dbReference type="Proteomes" id="UP000694414">
    <property type="component" value="Unplaced"/>
</dbReference>
<dbReference type="PANTHER" id="PTHR13266">
    <property type="entry name" value="PROTEASOME INHIBITOR"/>
    <property type="match status" value="1"/>
</dbReference>
<evidence type="ECO:0000256" key="12">
    <source>
        <dbReference type="SAM" id="MobiDB-lite"/>
    </source>
</evidence>
<dbReference type="GO" id="GO:0070628">
    <property type="term" value="F:proteasome binding"/>
    <property type="evidence" value="ECO:0007669"/>
    <property type="project" value="Ensembl"/>
</dbReference>
<evidence type="ECO:0000256" key="3">
    <source>
        <dbReference type="ARBA" id="ARBA00006405"/>
    </source>
</evidence>
<keyword evidence="5" id="KW-0488">Methylation</keyword>
<gene>
    <name evidence="15" type="primary">PSMF1</name>
</gene>
<dbReference type="Gene3D" id="3.40.1000.30">
    <property type="match status" value="1"/>
</dbReference>
<evidence type="ECO:0000256" key="9">
    <source>
        <dbReference type="ARBA" id="ARBA00022942"/>
    </source>
</evidence>
<comment type="function">
    <text evidence="11">Plays an important role in control of proteasome function. Inhibits the hydrolysis of protein and peptide substrates by the 20S proteasome. Also inhibits the activation of the proteasome by the proteasome regulatory proteins PA700 and PA28.</text>
</comment>
<dbReference type="GO" id="GO:0000502">
    <property type="term" value="C:proteasome complex"/>
    <property type="evidence" value="ECO:0007669"/>
    <property type="project" value="UniProtKB-KW"/>
</dbReference>
<comment type="subcellular location">
    <subcellularLocation>
        <location evidence="2">Cytoplasm</location>
    </subcellularLocation>
    <subcellularLocation>
        <location evidence="1">Endoplasmic reticulum</location>
    </subcellularLocation>
</comment>
<organism evidence="15 16">
    <name type="scientific">Prolemur simus</name>
    <name type="common">Greater bamboo lemur</name>
    <name type="synonym">Hapalemur simus</name>
    <dbReference type="NCBI Taxonomy" id="1328070"/>
    <lineage>
        <taxon>Eukaryota</taxon>
        <taxon>Metazoa</taxon>
        <taxon>Chordata</taxon>
        <taxon>Craniata</taxon>
        <taxon>Vertebrata</taxon>
        <taxon>Euteleostomi</taxon>
        <taxon>Mammalia</taxon>
        <taxon>Eutheria</taxon>
        <taxon>Euarchontoglires</taxon>
        <taxon>Primates</taxon>
        <taxon>Strepsirrhini</taxon>
        <taxon>Lemuriformes</taxon>
        <taxon>Lemuridae</taxon>
        <taxon>Prolemur</taxon>
    </lineage>
</organism>
<comment type="similarity">
    <text evidence="3">Belongs to the proteasome inhibitor PI31 family.</text>
</comment>
<reference evidence="15" key="2">
    <citation type="submission" date="2025-09" db="UniProtKB">
        <authorList>
            <consortium name="Ensembl"/>
        </authorList>
    </citation>
    <scope>IDENTIFICATION</scope>
</reference>
<dbReference type="GeneTree" id="ENSGT00390000012257"/>
<keyword evidence="6" id="KW-0963">Cytoplasm</keyword>
<dbReference type="GO" id="GO:0005829">
    <property type="term" value="C:cytosol"/>
    <property type="evidence" value="ECO:0007669"/>
    <property type="project" value="Ensembl"/>
</dbReference>
<dbReference type="Ensembl" id="ENSPSMT00000001260.1">
    <property type="protein sequence ID" value="ENSPSMP00000001118.1"/>
    <property type="gene ID" value="ENSPSMG00000000770.1"/>
</dbReference>
<evidence type="ECO:0000256" key="11">
    <source>
        <dbReference type="ARBA" id="ARBA00024805"/>
    </source>
</evidence>
<dbReference type="FunFam" id="3.40.1000.30:FF:000002">
    <property type="entry name" value="Proteasome inhibitor PI31 subunit"/>
    <property type="match status" value="1"/>
</dbReference>
<evidence type="ECO:0000256" key="1">
    <source>
        <dbReference type="ARBA" id="ARBA00004240"/>
    </source>
</evidence>
<dbReference type="InterPro" id="IPR021625">
    <property type="entry name" value="PI31_Prot_N"/>
</dbReference>
<evidence type="ECO:0000256" key="6">
    <source>
        <dbReference type="ARBA" id="ARBA00022490"/>
    </source>
</evidence>
<evidence type="ECO:0000259" key="13">
    <source>
        <dbReference type="Pfam" id="PF08577"/>
    </source>
</evidence>
<accession>A0A8C8YIB2</accession>
<proteinExistence type="inferred from homology"/>
<dbReference type="InterPro" id="IPR013886">
    <property type="entry name" value="PI31_Prot_C"/>
</dbReference>
<evidence type="ECO:0000256" key="7">
    <source>
        <dbReference type="ARBA" id="ARBA00022553"/>
    </source>
</evidence>
<feature type="domain" description="PI31 proteasome regulator N-terminal" evidence="14">
    <location>
        <begin position="12"/>
        <end position="147"/>
    </location>
</feature>
<name>A0A8C8YIB2_PROSS</name>
<dbReference type="GO" id="GO:1901799">
    <property type="term" value="P:negative regulation of proteasomal protein catabolic process"/>
    <property type="evidence" value="ECO:0007669"/>
    <property type="project" value="Ensembl"/>
</dbReference>
<dbReference type="AlphaFoldDB" id="A0A8C8YIB2"/>
<evidence type="ECO:0000256" key="10">
    <source>
        <dbReference type="ARBA" id="ARBA00022990"/>
    </source>
</evidence>
<evidence type="ECO:0000256" key="5">
    <source>
        <dbReference type="ARBA" id="ARBA00022481"/>
    </source>
</evidence>
<evidence type="ECO:0000313" key="16">
    <source>
        <dbReference type="Proteomes" id="UP000694414"/>
    </source>
</evidence>
<evidence type="ECO:0000256" key="4">
    <source>
        <dbReference type="ARBA" id="ARBA00015575"/>
    </source>
</evidence>
<dbReference type="Pfam" id="PF11566">
    <property type="entry name" value="PI31_Prot_N"/>
    <property type="match status" value="1"/>
</dbReference>